<gene>
    <name evidence="1" type="ORF">UFOVP595_56</name>
</gene>
<organism evidence="1">
    <name type="scientific">uncultured Caudovirales phage</name>
    <dbReference type="NCBI Taxonomy" id="2100421"/>
    <lineage>
        <taxon>Viruses</taxon>
        <taxon>Duplodnaviria</taxon>
        <taxon>Heunggongvirae</taxon>
        <taxon>Uroviricota</taxon>
        <taxon>Caudoviricetes</taxon>
        <taxon>Peduoviridae</taxon>
        <taxon>Maltschvirus</taxon>
        <taxon>Maltschvirus maltsch</taxon>
    </lineage>
</organism>
<reference evidence="1" key="1">
    <citation type="submission" date="2020-04" db="EMBL/GenBank/DDBJ databases">
        <authorList>
            <person name="Chiriac C."/>
            <person name="Salcher M."/>
            <person name="Ghai R."/>
            <person name="Kavagutti S V."/>
        </authorList>
    </citation>
    <scope>NUCLEOTIDE SEQUENCE</scope>
</reference>
<accession>A0A6J5N4J1</accession>
<sequence length="150" mass="17263">MKNLIDIFKNKAEKSFYFGNGTMIELNAQSDAKYPLIWMLFPITITNNTTNNFIVSQTFNFNLLFLQSGHTTDKQTTMNKWFDDMNNIMVGYIQSMQIDNEDLERNAMTFGQASMINKKQDNVHYGWSVPVNVTLPINSSLCCNMFEDGV</sequence>
<dbReference type="EMBL" id="LR796568">
    <property type="protein sequence ID" value="CAB4152200.1"/>
    <property type="molecule type" value="Genomic_DNA"/>
</dbReference>
<name>A0A6J5N4J1_9CAUD</name>
<evidence type="ECO:0000313" key="1">
    <source>
        <dbReference type="EMBL" id="CAB4152200.1"/>
    </source>
</evidence>
<proteinExistence type="predicted"/>
<protein>
    <submittedName>
        <fullName evidence="1">Uncharacterized protein</fullName>
    </submittedName>
</protein>